<dbReference type="Proteomes" id="UP000197138">
    <property type="component" value="Unassembled WGS sequence"/>
</dbReference>
<evidence type="ECO:0000313" key="2">
    <source>
        <dbReference type="Proteomes" id="UP000197138"/>
    </source>
</evidence>
<sequence>MSVDDCVLNPIIMLRNFLLSVSVMLTVKLREFECMHAVPVGKIRDDVFSHGMGQRESEFGMDY</sequence>
<accession>A0A218XKX2</accession>
<proteinExistence type="predicted"/>
<organism evidence="1 2">
    <name type="scientific">Punica granatum</name>
    <name type="common">Pomegranate</name>
    <dbReference type="NCBI Taxonomy" id="22663"/>
    <lineage>
        <taxon>Eukaryota</taxon>
        <taxon>Viridiplantae</taxon>
        <taxon>Streptophyta</taxon>
        <taxon>Embryophyta</taxon>
        <taxon>Tracheophyta</taxon>
        <taxon>Spermatophyta</taxon>
        <taxon>Magnoliopsida</taxon>
        <taxon>eudicotyledons</taxon>
        <taxon>Gunneridae</taxon>
        <taxon>Pentapetalae</taxon>
        <taxon>rosids</taxon>
        <taxon>malvids</taxon>
        <taxon>Myrtales</taxon>
        <taxon>Lythraceae</taxon>
        <taxon>Punica</taxon>
    </lineage>
</organism>
<protein>
    <submittedName>
        <fullName evidence="1">Uncharacterized protein</fullName>
    </submittedName>
</protein>
<reference evidence="2" key="1">
    <citation type="journal article" date="2017" name="Plant J.">
        <title>The pomegranate (Punica granatum L.) genome and the genomics of punicalagin biosynthesis.</title>
        <authorList>
            <person name="Qin G."/>
            <person name="Xu C."/>
            <person name="Ming R."/>
            <person name="Tang H."/>
            <person name="Guyot R."/>
            <person name="Kramer E.M."/>
            <person name="Hu Y."/>
            <person name="Yi X."/>
            <person name="Qi Y."/>
            <person name="Xu X."/>
            <person name="Gao Z."/>
            <person name="Pan H."/>
            <person name="Jian J."/>
            <person name="Tian Y."/>
            <person name="Yue Z."/>
            <person name="Xu Y."/>
        </authorList>
    </citation>
    <scope>NUCLEOTIDE SEQUENCE [LARGE SCALE GENOMIC DNA]</scope>
    <source>
        <strain evidence="2">cv. Dabenzi</strain>
    </source>
</reference>
<comment type="caution">
    <text evidence="1">The sequence shown here is derived from an EMBL/GenBank/DDBJ whole genome shotgun (WGS) entry which is preliminary data.</text>
</comment>
<dbReference type="AlphaFoldDB" id="A0A218XKX2"/>
<name>A0A218XKX2_PUNGR</name>
<evidence type="ECO:0000313" key="1">
    <source>
        <dbReference type="EMBL" id="OWM85458.1"/>
    </source>
</evidence>
<dbReference type="EMBL" id="MTKT01001276">
    <property type="protein sequence ID" value="OWM85458.1"/>
    <property type="molecule type" value="Genomic_DNA"/>
</dbReference>
<gene>
    <name evidence="1" type="ORF">CDL15_Pgr019082</name>
</gene>